<dbReference type="Pfam" id="PF05860">
    <property type="entry name" value="TPS"/>
    <property type="match status" value="1"/>
</dbReference>
<dbReference type="SUPFAM" id="SSF51126">
    <property type="entry name" value="Pectin lyase-like"/>
    <property type="match status" value="5"/>
</dbReference>
<accession>A0A1D8U0K5</accession>
<dbReference type="InterPro" id="IPR011050">
    <property type="entry name" value="Pectin_lyase_fold/virulence"/>
</dbReference>
<keyword evidence="2" id="KW-0732">Signal</keyword>
<dbReference type="InterPro" id="IPR012334">
    <property type="entry name" value="Pectin_lyas_fold"/>
</dbReference>
<dbReference type="EMBL" id="CP017599">
    <property type="protein sequence ID" value="AOX03430.1"/>
    <property type="molecule type" value="Genomic_DNA"/>
</dbReference>
<proteinExistence type="predicted"/>
<dbReference type="InterPro" id="IPR008638">
    <property type="entry name" value="FhaB/CdiA-like_TPS"/>
</dbReference>
<dbReference type="Gene3D" id="2.160.20.10">
    <property type="entry name" value="Single-stranded right-handed beta-helix, Pectin lyase-like"/>
    <property type="match status" value="2"/>
</dbReference>
<dbReference type="SMART" id="SM00912">
    <property type="entry name" value="Haemagg_act"/>
    <property type="match status" value="1"/>
</dbReference>
<feature type="chain" id="PRO_5009438919" description="Filamentous haemagglutinin FhaB/tRNA nuclease CdiA-like TPS domain-containing protein" evidence="2">
    <location>
        <begin position="28"/>
        <end position="1144"/>
    </location>
</feature>
<gene>
    <name evidence="4" type="ORF">BJP34_31885</name>
</gene>
<feature type="signal peptide" evidence="2">
    <location>
        <begin position="1"/>
        <end position="27"/>
    </location>
</feature>
<protein>
    <recommendedName>
        <fullName evidence="3">Filamentous haemagglutinin FhaB/tRNA nuclease CdiA-like TPS domain-containing protein</fullName>
    </recommendedName>
</protein>
<dbReference type="AlphaFoldDB" id="A0A1D8U0K5"/>
<evidence type="ECO:0000256" key="2">
    <source>
        <dbReference type="SAM" id="SignalP"/>
    </source>
</evidence>
<evidence type="ECO:0000313" key="4">
    <source>
        <dbReference type="EMBL" id="AOX03430.1"/>
    </source>
</evidence>
<feature type="region of interest" description="Disordered" evidence="1">
    <location>
        <begin position="1070"/>
        <end position="1094"/>
    </location>
</feature>
<dbReference type="Proteomes" id="UP000177870">
    <property type="component" value="Chromosome"/>
</dbReference>
<sequence length="1144" mass="116614">MKPLVYGLVQTSSVVLCSLLAATTALGQITPDNTLGNESSLVTPNVNVKGNLADLIEGGAIRESNLFHSFSDFNVAQFGRVYFANPAGIQNIITRVTGTNISNILGTLGVQGNANLFLINPNGIVFGFGSSLDLGGSFFASTADSVLFEDGTVFSAKNPNGQPLLTIKIPSGLQYGSNPAMQRGLGGFPHERLHQEGSITTQSSLRVPNVQTLGLIGGEVTILGAFLNAPDGRIELGSVGPNSVVNLIPTDTSFVLDYSGVQEFQDISLSKRAFIFTNGESGGSIQVQGAKVSLRDRSGVFAETNGSESGGGIVVEASQLSLEGRSSISTNVTGSGQGGDVSITTGELIISDGAFVSAMTFGEGDGGNLTVDADSTVKLIGPSGDGHFSNPSSLFTETVFGTGNAGDVTITTGELIVSDGAQVSARTFGKVDGGNLTVDADSTVQVIGTSADGRFPSGLFTETFLTIGNVGDLSITTGELIIKDGAQVSARTGGEGGRGNLTVDADSTVQVIGTSADGRFRSRLFTETVGIGNGGELSITTGELIVSDGATVSTDTRREGDGGNLTVDAHSTVKVIGTSAVKLIGTSADARFPSGLFARTEGRGTGGDISISTGELIIKDGAQVLASPIIGEGDGGSLSVNASSGVRVIGTSANGQFPSALSTQTPTTGKAGNLKITTGELIVSDGAQVAAGSFDEGEGGDLIVDAEETVKVIGTSPDGRIASGLFTQTEGKGKAKDLKITTGELIVSDGAAVSAGTFSAGDGGNLTVNAEETVKVIGTSASGEFVSGFSTQANSGAAGNAGDVTLTTGKLIVSDGAVVSASSFGEGDGGNLSFEILTVEDRRIAQPNQGIKQTISIGQLIVSDGAEISTTSTQLGSSAGNLEINANSIFLNKEGIISAETAGGDKGNITLSSRHIRLLNESKITTNAENTTGGNITIDTDTLVGLGNSDITANAQQGSGGRVEIDAKSIFGLEFRDDLTPDNDITATSDLGPSFSGDVILNTPGVDPTSGLTELPASLVDAEAILANDLCGFENNRIAGGSSFTITGKGGLPPTRLDPVINTDRTVGWRTRPGLASSKRQKLQQQPNVRRPQPVPEKKVIIEAQGWVTAKDGTIILTAHPFKGTPVEQILPNLDCHSGRGKRE</sequence>
<evidence type="ECO:0000256" key="1">
    <source>
        <dbReference type="SAM" id="MobiDB-lite"/>
    </source>
</evidence>
<evidence type="ECO:0000259" key="3">
    <source>
        <dbReference type="SMART" id="SM00912"/>
    </source>
</evidence>
<dbReference type="STRING" id="1458985.BJP34_31885"/>
<organism evidence="4 5">
    <name type="scientific">Moorena producens PAL-8-15-08-1</name>
    <dbReference type="NCBI Taxonomy" id="1458985"/>
    <lineage>
        <taxon>Bacteria</taxon>
        <taxon>Bacillati</taxon>
        <taxon>Cyanobacteriota</taxon>
        <taxon>Cyanophyceae</taxon>
        <taxon>Coleofasciculales</taxon>
        <taxon>Coleofasciculaceae</taxon>
        <taxon>Moorena</taxon>
    </lineage>
</organism>
<reference evidence="5" key="1">
    <citation type="submission" date="2016-10" db="EMBL/GenBank/DDBJ databases">
        <title>Comparative genomics uncovers the prolific and rare metabolic potential of the cyanobacterial genus Moorea.</title>
        <authorList>
            <person name="Leao T."/>
            <person name="Castelao G."/>
            <person name="Korobeynikov A."/>
            <person name="Monroe E.A."/>
            <person name="Podell S."/>
            <person name="Glukhov E."/>
            <person name="Allen E."/>
            <person name="Gerwick W.H."/>
            <person name="Gerwick L."/>
        </authorList>
    </citation>
    <scope>NUCLEOTIDE SEQUENCE [LARGE SCALE GENOMIC DNA]</scope>
    <source>
        <strain evidence="5">PAL-8-15-08-1</strain>
    </source>
</reference>
<evidence type="ECO:0000313" key="5">
    <source>
        <dbReference type="Proteomes" id="UP000177870"/>
    </source>
</evidence>
<dbReference type="KEGG" id="mpro:BJP34_31885"/>
<name>A0A1D8U0K5_9CYAN</name>
<feature type="domain" description="Filamentous haemagglutinin FhaB/tRNA nuclease CdiA-like TPS" evidence="3">
    <location>
        <begin position="36"/>
        <end position="149"/>
    </location>
</feature>
<dbReference type="NCBIfam" id="TIGR01901">
    <property type="entry name" value="adhes_NPXG"/>
    <property type="match status" value="1"/>
</dbReference>